<evidence type="ECO:0000313" key="2">
    <source>
        <dbReference type="Proteomes" id="UP000828390"/>
    </source>
</evidence>
<proteinExistence type="predicted"/>
<keyword evidence="2" id="KW-1185">Reference proteome</keyword>
<name>A0A9D4KUD3_DREPO</name>
<evidence type="ECO:0000313" key="1">
    <source>
        <dbReference type="EMBL" id="KAH3845778.1"/>
    </source>
</evidence>
<accession>A0A9D4KUD3</accession>
<protein>
    <submittedName>
        <fullName evidence="1">Uncharacterized protein</fullName>
    </submittedName>
</protein>
<reference evidence="1" key="2">
    <citation type="submission" date="2020-11" db="EMBL/GenBank/DDBJ databases">
        <authorList>
            <person name="McCartney M.A."/>
            <person name="Auch B."/>
            <person name="Kono T."/>
            <person name="Mallez S."/>
            <person name="Becker A."/>
            <person name="Gohl D.M."/>
            <person name="Silverstein K.A.T."/>
            <person name="Koren S."/>
            <person name="Bechman K.B."/>
            <person name="Herman A."/>
            <person name="Abrahante J.E."/>
            <person name="Garbe J."/>
        </authorList>
    </citation>
    <scope>NUCLEOTIDE SEQUENCE</scope>
    <source>
        <strain evidence="1">Duluth1</strain>
        <tissue evidence="1">Whole animal</tissue>
    </source>
</reference>
<comment type="caution">
    <text evidence="1">The sequence shown here is derived from an EMBL/GenBank/DDBJ whole genome shotgun (WGS) entry which is preliminary data.</text>
</comment>
<reference evidence="1" key="1">
    <citation type="journal article" date="2019" name="bioRxiv">
        <title>The Genome of the Zebra Mussel, Dreissena polymorpha: A Resource for Invasive Species Research.</title>
        <authorList>
            <person name="McCartney M.A."/>
            <person name="Auch B."/>
            <person name="Kono T."/>
            <person name="Mallez S."/>
            <person name="Zhang Y."/>
            <person name="Obille A."/>
            <person name="Becker A."/>
            <person name="Abrahante J.E."/>
            <person name="Garbe J."/>
            <person name="Badalamenti J.P."/>
            <person name="Herman A."/>
            <person name="Mangelson H."/>
            <person name="Liachko I."/>
            <person name="Sullivan S."/>
            <person name="Sone E.D."/>
            <person name="Koren S."/>
            <person name="Silverstein K.A.T."/>
            <person name="Beckman K.B."/>
            <person name="Gohl D.M."/>
        </authorList>
    </citation>
    <scope>NUCLEOTIDE SEQUENCE</scope>
    <source>
        <strain evidence="1">Duluth1</strain>
        <tissue evidence="1">Whole animal</tissue>
    </source>
</reference>
<dbReference type="AlphaFoldDB" id="A0A9D4KUD3"/>
<dbReference type="EMBL" id="JAIWYP010000003">
    <property type="protein sequence ID" value="KAH3845778.1"/>
    <property type="molecule type" value="Genomic_DNA"/>
</dbReference>
<dbReference type="Proteomes" id="UP000828390">
    <property type="component" value="Unassembled WGS sequence"/>
</dbReference>
<organism evidence="1 2">
    <name type="scientific">Dreissena polymorpha</name>
    <name type="common">Zebra mussel</name>
    <name type="synonym">Mytilus polymorpha</name>
    <dbReference type="NCBI Taxonomy" id="45954"/>
    <lineage>
        <taxon>Eukaryota</taxon>
        <taxon>Metazoa</taxon>
        <taxon>Spiralia</taxon>
        <taxon>Lophotrochozoa</taxon>
        <taxon>Mollusca</taxon>
        <taxon>Bivalvia</taxon>
        <taxon>Autobranchia</taxon>
        <taxon>Heteroconchia</taxon>
        <taxon>Euheterodonta</taxon>
        <taxon>Imparidentia</taxon>
        <taxon>Neoheterodontei</taxon>
        <taxon>Myida</taxon>
        <taxon>Dreissenoidea</taxon>
        <taxon>Dreissenidae</taxon>
        <taxon>Dreissena</taxon>
    </lineage>
</organism>
<gene>
    <name evidence="1" type="ORF">DPMN_088066</name>
</gene>
<sequence length="96" mass="11060">MVCDQCASHPMSAVCNDFESITTTPMLCAAYSCSGFDISSYHRKSVASVHKPIFNSLISMLVRWNFLISAATMMSVRSRAWFGHSMDRWWLWSWQR</sequence>